<dbReference type="InterPro" id="IPR030191">
    <property type="entry name" value="CodB"/>
</dbReference>
<keyword evidence="3 6" id="KW-0812">Transmembrane</keyword>
<reference evidence="7 8" key="1">
    <citation type="submission" date="2020-04" db="EMBL/GenBank/DDBJ databases">
        <authorList>
            <person name="De Canck E."/>
        </authorList>
    </citation>
    <scope>NUCLEOTIDE SEQUENCE [LARGE SCALE GENOMIC DNA]</scope>
    <source>
        <strain evidence="7 8">LMG 28138</strain>
    </source>
</reference>
<dbReference type="Pfam" id="PF02133">
    <property type="entry name" value="Transp_cyt_pur"/>
    <property type="match status" value="1"/>
</dbReference>
<evidence type="ECO:0000313" key="8">
    <source>
        <dbReference type="Proteomes" id="UP000494115"/>
    </source>
</evidence>
<dbReference type="GO" id="GO:0005886">
    <property type="term" value="C:plasma membrane"/>
    <property type="evidence" value="ECO:0007669"/>
    <property type="project" value="TreeGrafter"/>
</dbReference>
<keyword evidence="5 6" id="KW-0472">Membrane</keyword>
<feature type="transmembrane region" description="Helical" evidence="6">
    <location>
        <begin position="238"/>
        <end position="264"/>
    </location>
</feature>
<dbReference type="GO" id="GO:0015209">
    <property type="term" value="F:cytosine transmembrane transporter activity"/>
    <property type="evidence" value="ECO:0007669"/>
    <property type="project" value="InterPro"/>
</dbReference>
<feature type="transmembrane region" description="Helical" evidence="6">
    <location>
        <begin position="205"/>
        <end position="226"/>
    </location>
</feature>
<evidence type="ECO:0000256" key="5">
    <source>
        <dbReference type="ARBA" id="ARBA00023136"/>
    </source>
</evidence>
<dbReference type="EMBL" id="CADIKM010000015">
    <property type="protein sequence ID" value="CAB3792417.1"/>
    <property type="molecule type" value="Genomic_DNA"/>
</dbReference>
<evidence type="ECO:0000313" key="7">
    <source>
        <dbReference type="EMBL" id="CAB3792417.1"/>
    </source>
</evidence>
<feature type="transmembrane region" description="Helical" evidence="6">
    <location>
        <begin position="372"/>
        <end position="392"/>
    </location>
</feature>
<evidence type="ECO:0000256" key="6">
    <source>
        <dbReference type="SAM" id="Phobius"/>
    </source>
</evidence>
<sequence length="434" mass="45709">MSASPLSNSTTRVVNESLHPVPPELRKLGFSDYLALWGSLGVGLLVMQAGALLIPALSGAAAAAAVAVGTIGGTLLLAWVGYLGSVSGVSSAGLIWSALGRRFAVLPIALNVLQLLGWSVFEIVVLRDGLGAIARQQFHAIPPPWLTVLAGAVLAGLLSLSMVGVVRRLIRRIGLWLMLASLVWLTVRFAREASPVLLEQPGKGGLAFAAAVDLVIAMPISWLPLVADYTRYGRSPRAAFGGTLVGYGLANAWCFLLGILIAALHPGAELMPTILQASFGALALALILIDETDNGYSDLYSAAVSTHSLVPKWSVRVWGPVLALIATVLALLLPIQNYQDFLYLLGSIFVPLFGVVIAHHGARPRTPDSTQVALSWVGAVAWIAGIAVYQYVTRFEPQWGASLPALAASYVLYRVFARWSPTPAGLADSNGIGG</sequence>
<feature type="transmembrane region" description="Helical" evidence="6">
    <location>
        <begin position="317"/>
        <end position="335"/>
    </location>
</feature>
<comment type="similarity">
    <text evidence="2">Belongs to the purine-cytosine permease (2.A.39) family.</text>
</comment>
<protein>
    <recommendedName>
        <fullName evidence="9">Cytosine permease</fullName>
    </recommendedName>
</protein>
<feature type="transmembrane region" description="Helical" evidence="6">
    <location>
        <begin position="34"/>
        <end position="54"/>
    </location>
</feature>
<feature type="transmembrane region" description="Helical" evidence="6">
    <location>
        <begin position="398"/>
        <end position="416"/>
    </location>
</feature>
<gene>
    <name evidence="7" type="ORF">LMG28138_03344</name>
</gene>
<dbReference type="Gene3D" id="1.10.4160.10">
    <property type="entry name" value="Hydantoin permease"/>
    <property type="match status" value="1"/>
</dbReference>
<feature type="transmembrane region" description="Helical" evidence="6">
    <location>
        <begin position="173"/>
        <end position="190"/>
    </location>
</feature>
<comment type="subcellular location">
    <subcellularLocation>
        <location evidence="1">Membrane</location>
        <topology evidence="1">Multi-pass membrane protein</topology>
    </subcellularLocation>
</comment>
<feature type="transmembrane region" description="Helical" evidence="6">
    <location>
        <begin position="103"/>
        <end position="125"/>
    </location>
</feature>
<dbReference type="AlphaFoldDB" id="A0A6S7BBD3"/>
<evidence type="ECO:0000256" key="3">
    <source>
        <dbReference type="ARBA" id="ARBA00022692"/>
    </source>
</evidence>
<accession>A0A6S7BBD3</accession>
<evidence type="ECO:0000256" key="1">
    <source>
        <dbReference type="ARBA" id="ARBA00004141"/>
    </source>
</evidence>
<feature type="transmembrane region" description="Helical" evidence="6">
    <location>
        <begin position="145"/>
        <end position="166"/>
    </location>
</feature>
<feature type="transmembrane region" description="Helical" evidence="6">
    <location>
        <begin position="341"/>
        <end position="360"/>
    </location>
</feature>
<name>A0A6S7BBD3_9BURK</name>
<dbReference type="RefSeq" id="WP_175105865.1">
    <property type="nucleotide sequence ID" value="NZ_CADIKM010000015.1"/>
</dbReference>
<keyword evidence="4 6" id="KW-1133">Transmembrane helix</keyword>
<keyword evidence="8" id="KW-1185">Reference proteome</keyword>
<proteinExistence type="inferred from homology"/>
<evidence type="ECO:0000256" key="4">
    <source>
        <dbReference type="ARBA" id="ARBA00022989"/>
    </source>
</evidence>
<dbReference type="PANTHER" id="PTHR30569:SF0">
    <property type="entry name" value="CYTOSINE PERMEASE"/>
    <property type="match status" value="1"/>
</dbReference>
<evidence type="ECO:0008006" key="9">
    <source>
        <dbReference type="Google" id="ProtNLM"/>
    </source>
</evidence>
<dbReference type="InterPro" id="IPR001248">
    <property type="entry name" value="Pur-cyt_permease"/>
</dbReference>
<dbReference type="Proteomes" id="UP000494115">
    <property type="component" value="Unassembled WGS sequence"/>
</dbReference>
<feature type="transmembrane region" description="Helical" evidence="6">
    <location>
        <begin position="60"/>
        <end position="82"/>
    </location>
</feature>
<evidence type="ECO:0000256" key="2">
    <source>
        <dbReference type="ARBA" id="ARBA00008974"/>
    </source>
</evidence>
<dbReference type="PANTHER" id="PTHR30569">
    <property type="entry name" value="CYTOSINE TRANSPORTER CODB"/>
    <property type="match status" value="1"/>
</dbReference>
<organism evidence="7 8">
    <name type="scientific">Pararobbsia alpina</name>
    <dbReference type="NCBI Taxonomy" id="621374"/>
    <lineage>
        <taxon>Bacteria</taxon>
        <taxon>Pseudomonadati</taxon>
        <taxon>Pseudomonadota</taxon>
        <taxon>Betaproteobacteria</taxon>
        <taxon>Burkholderiales</taxon>
        <taxon>Burkholderiaceae</taxon>
        <taxon>Pararobbsia</taxon>
    </lineage>
</organism>